<protein>
    <recommendedName>
        <fullName evidence="3">Bacterial Ig-like domain-containing protein</fullName>
    </recommendedName>
</protein>
<keyword evidence="2" id="KW-1185">Reference proteome</keyword>
<accession>A0A8J3G3G7</accession>
<sequence>MKQTRVLGMIIGGLVLALILFAGVSLSGRWGVSTGGGSEAVAPIAASLTPVTFTRVSEITVDGRAVLQLSGLAEPSSVIALLDRGDRLLQVRATPQGVWSARLNVTGPGMAVEAILFDTPPSDAQSDTSQITSDEDLEAMTSIRGVETIFRIHRATDGDGTESALIMISTPGAPTRLVQSPFNGLPSNGPLAMGAIDYDDKGGVIFSGVSEVEGRVRLYVANAAIGETRVGADGRWTYIASSVMPLGEYEVRAELLDGVGNPVVSVPFERLPPLPPSGSDDGSLSVSFSSYRWQIRRSLVGGGTQSTVIFAPE</sequence>
<dbReference type="Proteomes" id="UP000634004">
    <property type="component" value="Unassembled WGS sequence"/>
</dbReference>
<organism evidence="1 2">
    <name type="scientific">Algimonas arctica</name>
    <dbReference type="NCBI Taxonomy" id="1479486"/>
    <lineage>
        <taxon>Bacteria</taxon>
        <taxon>Pseudomonadati</taxon>
        <taxon>Pseudomonadota</taxon>
        <taxon>Alphaproteobacteria</taxon>
        <taxon>Maricaulales</taxon>
        <taxon>Robiginitomaculaceae</taxon>
        <taxon>Algimonas</taxon>
    </lineage>
</organism>
<evidence type="ECO:0000313" key="2">
    <source>
        <dbReference type="Proteomes" id="UP000634004"/>
    </source>
</evidence>
<name>A0A8J3G3G7_9PROT</name>
<dbReference type="RefSeq" id="WP_189499584.1">
    <property type="nucleotide sequence ID" value="NZ_BMZH01000020.1"/>
</dbReference>
<proteinExistence type="predicted"/>
<reference evidence="1" key="1">
    <citation type="journal article" date="2014" name="Int. J. Syst. Evol. Microbiol.">
        <title>Complete genome sequence of Corynebacterium casei LMG S-19264T (=DSM 44701T), isolated from a smear-ripened cheese.</title>
        <authorList>
            <consortium name="US DOE Joint Genome Institute (JGI-PGF)"/>
            <person name="Walter F."/>
            <person name="Albersmeier A."/>
            <person name="Kalinowski J."/>
            <person name="Ruckert C."/>
        </authorList>
    </citation>
    <scope>NUCLEOTIDE SEQUENCE</scope>
    <source>
        <strain evidence="1">KCTC 32513</strain>
    </source>
</reference>
<reference evidence="1" key="2">
    <citation type="submission" date="2020-09" db="EMBL/GenBank/DDBJ databases">
        <authorList>
            <person name="Sun Q."/>
            <person name="Kim S."/>
        </authorList>
    </citation>
    <scope>NUCLEOTIDE SEQUENCE</scope>
    <source>
        <strain evidence="1">KCTC 32513</strain>
    </source>
</reference>
<comment type="caution">
    <text evidence="1">The sequence shown here is derived from an EMBL/GenBank/DDBJ whole genome shotgun (WGS) entry which is preliminary data.</text>
</comment>
<evidence type="ECO:0008006" key="3">
    <source>
        <dbReference type="Google" id="ProtNLM"/>
    </source>
</evidence>
<evidence type="ECO:0000313" key="1">
    <source>
        <dbReference type="EMBL" id="GHB04406.1"/>
    </source>
</evidence>
<dbReference type="AlphaFoldDB" id="A0A8J3G3G7"/>
<dbReference type="EMBL" id="BMZH01000020">
    <property type="protein sequence ID" value="GHB04406.1"/>
    <property type="molecule type" value="Genomic_DNA"/>
</dbReference>
<dbReference type="Gene3D" id="2.60.40.10">
    <property type="entry name" value="Immunoglobulins"/>
    <property type="match status" value="1"/>
</dbReference>
<dbReference type="InterPro" id="IPR013783">
    <property type="entry name" value="Ig-like_fold"/>
</dbReference>
<gene>
    <name evidence="1" type="ORF">GCM10009069_28730</name>
</gene>